<evidence type="ECO:0000256" key="3">
    <source>
        <dbReference type="ARBA" id="ARBA00022475"/>
    </source>
</evidence>
<dbReference type="PANTHER" id="PTHR30558">
    <property type="entry name" value="EXBD MEMBRANE COMPONENT OF PMF-DRIVEN MACROMOLECULE IMPORT SYSTEM"/>
    <property type="match status" value="1"/>
</dbReference>
<keyword evidence="6" id="KW-0472">Membrane</keyword>
<evidence type="ECO:0000256" key="5">
    <source>
        <dbReference type="ARBA" id="ARBA00022989"/>
    </source>
</evidence>
<keyword evidence="7" id="KW-0653">Protein transport</keyword>
<dbReference type="STRING" id="1346286.SAMN05444362_104147"/>
<dbReference type="GO" id="GO:0022857">
    <property type="term" value="F:transmembrane transporter activity"/>
    <property type="evidence" value="ECO:0007669"/>
    <property type="project" value="InterPro"/>
</dbReference>
<organism evidence="9 10">
    <name type="scientific">Dysgonomonas macrotermitis</name>
    <dbReference type="NCBI Taxonomy" id="1346286"/>
    <lineage>
        <taxon>Bacteria</taxon>
        <taxon>Pseudomonadati</taxon>
        <taxon>Bacteroidota</taxon>
        <taxon>Bacteroidia</taxon>
        <taxon>Bacteroidales</taxon>
        <taxon>Dysgonomonadaceae</taxon>
        <taxon>Dysgonomonas</taxon>
    </lineage>
</organism>
<dbReference type="AlphaFoldDB" id="A0A1M4ZPL9"/>
<comment type="similarity">
    <text evidence="2 7">Belongs to the ExbD/TolR family.</text>
</comment>
<evidence type="ECO:0000256" key="8">
    <source>
        <dbReference type="SAM" id="Coils"/>
    </source>
</evidence>
<protein>
    <submittedName>
        <fullName evidence="9">Biopolymer transport protein ExbD</fullName>
    </submittedName>
</protein>
<keyword evidence="7" id="KW-0813">Transport</keyword>
<dbReference type="GO" id="GO:0005886">
    <property type="term" value="C:plasma membrane"/>
    <property type="evidence" value="ECO:0007669"/>
    <property type="project" value="UniProtKB-SubCell"/>
</dbReference>
<proteinExistence type="inferred from homology"/>
<keyword evidence="3" id="KW-1003">Cell membrane</keyword>
<reference evidence="10" key="1">
    <citation type="submission" date="2016-11" db="EMBL/GenBank/DDBJ databases">
        <authorList>
            <person name="Varghese N."/>
            <person name="Submissions S."/>
        </authorList>
    </citation>
    <scope>NUCLEOTIDE SEQUENCE [LARGE SCALE GENOMIC DNA]</scope>
    <source>
        <strain evidence="10">DSM 27370</strain>
    </source>
</reference>
<evidence type="ECO:0000256" key="2">
    <source>
        <dbReference type="ARBA" id="ARBA00005811"/>
    </source>
</evidence>
<dbReference type="InterPro" id="IPR003400">
    <property type="entry name" value="ExbD"/>
</dbReference>
<evidence type="ECO:0000256" key="1">
    <source>
        <dbReference type="ARBA" id="ARBA00004162"/>
    </source>
</evidence>
<gene>
    <name evidence="9" type="ORF">SAMN05444362_104147</name>
</gene>
<comment type="subcellular location">
    <subcellularLocation>
        <location evidence="1">Cell membrane</location>
        <topology evidence="1">Single-pass membrane protein</topology>
    </subcellularLocation>
    <subcellularLocation>
        <location evidence="7">Cell membrane</location>
        <topology evidence="7">Single-pass type II membrane protein</topology>
    </subcellularLocation>
</comment>
<evidence type="ECO:0000256" key="7">
    <source>
        <dbReference type="RuleBase" id="RU003879"/>
    </source>
</evidence>
<sequence>MEFFELSTLLDKKKNNINLLKLKTMAAIDTGSNNGSNKKGKPTKLNLRVDFTPMVDMNMLLITFFMFCTTLSMPQVMDVVMPAKTNEPGTQTPESRTVTLLLSENGRVFYYWGIPDYSDPLTLKETNIDNGLRNILLERNTDVTAQAAELKQLRRNKQITENEYKAGIAEIKKSKDNLTVIVKPTGKANYSTLVKTLDEMQICNIGKYAIVDVADGDQYLLDNLNNNQLAQAK</sequence>
<evidence type="ECO:0000313" key="9">
    <source>
        <dbReference type="EMBL" id="SHF19752.1"/>
    </source>
</evidence>
<keyword evidence="10" id="KW-1185">Reference proteome</keyword>
<keyword evidence="4 7" id="KW-0812">Transmembrane</keyword>
<evidence type="ECO:0000256" key="6">
    <source>
        <dbReference type="ARBA" id="ARBA00023136"/>
    </source>
</evidence>
<evidence type="ECO:0000256" key="4">
    <source>
        <dbReference type="ARBA" id="ARBA00022692"/>
    </source>
</evidence>
<keyword evidence="8" id="KW-0175">Coiled coil</keyword>
<dbReference type="PANTHER" id="PTHR30558:SF3">
    <property type="entry name" value="BIOPOLYMER TRANSPORT PROTEIN EXBD-RELATED"/>
    <property type="match status" value="1"/>
</dbReference>
<name>A0A1M4ZPL9_9BACT</name>
<dbReference type="Proteomes" id="UP000184480">
    <property type="component" value="Unassembled WGS sequence"/>
</dbReference>
<dbReference type="Pfam" id="PF02472">
    <property type="entry name" value="ExbD"/>
    <property type="match status" value="1"/>
</dbReference>
<keyword evidence="5" id="KW-1133">Transmembrane helix</keyword>
<dbReference type="EMBL" id="FQUC01000004">
    <property type="protein sequence ID" value="SHF19752.1"/>
    <property type="molecule type" value="Genomic_DNA"/>
</dbReference>
<feature type="coiled-coil region" evidence="8">
    <location>
        <begin position="143"/>
        <end position="170"/>
    </location>
</feature>
<evidence type="ECO:0000313" key="10">
    <source>
        <dbReference type="Proteomes" id="UP000184480"/>
    </source>
</evidence>
<dbReference type="GO" id="GO:0015031">
    <property type="term" value="P:protein transport"/>
    <property type="evidence" value="ECO:0007669"/>
    <property type="project" value="UniProtKB-KW"/>
</dbReference>
<accession>A0A1M4ZPL9</accession>